<dbReference type="AlphaFoldDB" id="A0A1H6JY73"/>
<gene>
    <name evidence="1" type="ORF">SAMN05660691_00565</name>
</gene>
<dbReference type="STRING" id="173990.SAMN05660691_00565"/>
<dbReference type="RefSeq" id="WP_281246193.1">
    <property type="nucleotide sequence ID" value="NZ_FNXF01000002.1"/>
</dbReference>
<reference evidence="2" key="1">
    <citation type="submission" date="2016-10" db="EMBL/GenBank/DDBJ databases">
        <authorList>
            <person name="Varghese N."/>
            <person name="Submissions S."/>
        </authorList>
    </citation>
    <scope>NUCLEOTIDE SEQUENCE [LARGE SCALE GENOMIC DNA]</scope>
    <source>
        <strain evidence="2">DSM 17616</strain>
    </source>
</reference>
<organism evidence="1 2">
    <name type="scientific">Rheinheimera pacifica</name>
    <dbReference type="NCBI Taxonomy" id="173990"/>
    <lineage>
        <taxon>Bacteria</taxon>
        <taxon>Pseudomonadati</taxon>
        <taxon>Pseudomonadota</taxon>
        <taxon>Gammaproteobacteria</taxon>
        <taxon>Chromatiales</taxon>
        <taxon>Chromatiaceae</taxon>
        <taxon>Rheinheimera</taxon>
    </lineage>
</organism>
<dbReference type="EMBL" id="FNXF01000002">
    <property type="protein sequence ID" value="SEH64061.1"/>
    <property type="molecule type" value="Genomic_DNA"/>
</dbReference>
<accession>A0A1H6JY73</accession>
<sequence>MSYPPLSAQTLRYLQQLQQRLNASGSYNKPAIWMRQINTAD</sequence>
<evidence type="ECO:0000313" key="2">
    <source>
        <dbReference type="Proteomes" id="UP000199371"/>
    </source>
</evidence>
<keyword evidence="2" id="KW-1185">Reference proteome</keyword>
<name>A0A1H6JY73_9GAMM</name>
<dbReference type="Proteomes" id="UP000199371">
    <property type="component" value="Unassembled WGS sequence"/>
</dbReference>
<protein>
    <submittedName>
        <fullName evidence="1">Uncharacterized protein</fullName>
    </submittedName>
</protein>
<proteinExistence type="predicted"/>
<evidence type="ECO:0000313" key="1">
    <source>
        <dbReference type="EMBL" id="SEH64061.1"/>
    </source>
</evidence>